<proteinExistence type="predicted"/>
<dbReference type="AlphaFoldDB" id="A0A9Q8LC02"/>
<protein>
    <recommendedName>
        <fullName evidence="4">Protein kinase domain-containing protein</fullName>
    </recommendedName>
</protein>
<dbReference type="RefSeq" id="XP_047759056.1">
    <property type="nucleotide sequence ID" value="XM_047907190.1"/>
</dbReference>
<keyword evidence="3" id="KW-1185">Reference proteome</keyword>
<dbReference type="InterPro" id="IPR011009">
    <property type="entry name" value="Kinase-like_dom_sf"/>
</dbReference>
<dbReference type="Proteomes" id="UP000756132">
    <property type="component" value="Chromosome 3"/>
</dbReference>
<gene>
    <name evidence="2" type="ORF">CLAFUR5_08042</name>
</gene>
<dbReference type="EMBL" id="CP090165">
    <property type="protein sequence ID" value="UJO14690.1"/>
    <property type="molecule type" value="Genomic_DNA"/>
</dbReference>
<feature type="compositionally biased region" description="Polar residues" evidence="1">
    <location>
        <begin position="16"/>
        <end position="31"/>
    </location>
</feature>
<dbReference type="KEGG" id="ffu:CLAFUR5_08042"/>
<reference evidence="2" key="1">
    <citation type="submission" date="2021-12" db="EMBL/GenBank/DDBJ databases">
        <authorList>
            <person name="Zaccaron A."/>
            <person name="Stergiopoulos I."/>
        </authorList>
    </citation>
    <scope>NUCLEOTIDE SEQUENCE</scope>
    <source>
        <strain evidence="2">Race5_Kim</strain>
    </source>
</reference>
<evidence type="ECO:0000313" key="2">
    <source>
        <dbReference type="EMBL" id="UJO14690.1"/>
    </source>
</evidence>
<accession>A0A9Q8LC02</accession>
<dbReference type="OrthoDB" id="3648779at2759"/>
<evidence type="ECO:0008006" key="4">
    <source>
        <dbReference type="Google" id="ProtNLM"/>
    </source>
</evidence>
<dbReference type="SUPFAM" id="SSF56112">
    <property type="entry name" value="Protein kinase-like (PK-like)"/>
    <property type="match status" value="1"/>
</dbReference>
<dbReference type="GeneID" id="71987920"/>
<evidence type="ECO:0000256" key="1">
    <source>
        <dbReference type="SAM" id="MobiDB-lite"/>
    </source>
</evidence>
<sequence length="250" mass="28061">MARQTAPLQLERETTKISSGPPKTSSTSITTQPVPTLAHLDTPHPGMCILRSAHDACRTEITFAIQPAQPKEDDSGIGVYCGKFYDIRGDPQPAVVKVFLAVDKTKVANARAENEAKALHQLTSRGCDSAPNLLAYYTIKREGLPLEHYVVMSKVPGFDVGYTAWKDREQLGKIRMTFRSAIRDVHRCGVDNGSHRARNLIYDEVNDKCYIVDYERASFSTNQKNPMTFKGDQVWTEDPDEWELVWQTKG</sequence>
<evidence type="ECO:0000313" key="3">
    <source>
        <dbReference type="Proteomes" id="UP000756132"/>
    </source>
</evidence>
<name>A0A9Q8LC02_PASFU</name>
<reference evidence="2" key="2">
    <citation type="journal article" date="2022" name="Microb. Genom.">
        <title>A chromosome-scale genome assembly of the tomato pathogen Cladosporium fulvum reveals a compartmentalized genome architecture and the presence of a dispensable chromosome.</title>
        <authorList>
            <person name="Zaccaron A.Z."/>
            <person name="Chen L.H."/>
            <person name="Samaras A."/>
            <person name="Stergiopoulos I."/>
        </authorList>
    </citation>
    <scope>NUCLEOTIDE SEQUENCE</scope>
    <source>
        <strain evidence="2">Race5_Kim</strain>
    </source>
</reference>
<organism evidence="2 3">
    <name type="scientific">Passalora fulva</name>
    <name type="common">Tomato leaf mold</name>
    <name type="synonym">Cladosporium fulvum</name>
    <dbReference type="NCBI Taxonomy" id="5499"/>
    <lineage>
        <taxon>Eukaryota</taxon>
        <taxon>Fungi</taxon>
        <taxon>Dikarya</taxon>
        <taxon>Ascomycota</taxon>
        <taxon>Pezizomycotina</taxon>
        <taxon>Dothideomycetes</taxon>
        <taxon>Dothideomycetidae</taxon>
        <taxon>Mycosphaerellales</taxon>
        <taxon>Mycosphaerellaceae</taxon>
        <taxon>Fulvia</taxon>
    </lineage>
</organism>
<feature type="region of interest" description="Disordered" evidence="1">
    <location>
        <begin position="1"/>
        <end position="31"/>
    </location>
</feature>